<dbReference type="RefSeq" id="YP_004732957.1">
    <property type="nucleotide sequence ID" value="NC_015780.1"/>
</dbReference>
<dbReference type="Proteomes" id="UP000112896">
    <property type="component" value="Segment"/>
</dbReference>
<evidence type="ECO:0000313" key="2">
    <source>
        <dbReference type="Proteomes" id="UP000112896"/>
    </source>
</evidence>
<dbReference type="EMBL" id="GQ918152">
    <property type="protein sequence ID" value="ADO00518.1"/>
    <property type="molecule type" value="Genomic_DNA"/>
</dbReference>
<dbReference type="KEGG" id="vg:10963896"/>
<accession>G0T5K0</accession>
<proteinExistence type="predicted"/>
<dbReference type="GeneID" id="10963896"/>
<organismHost>
    <name type="scientific">Wiseana cervinata</name>
    <dbReference type="NCBI Taxonomy" id="107013"/>
</organismHost>
<sequence length="160" mass="17607">MAYRCNPCRHTSAPFPIARSEWDMHQNAYFCPDCQCDYTLATNKYPNPPPPKGNCGCGCKPCCCRPMCDSKPLKPLVGVDPCFPPHPSVVSCKPHVNGGCGPHNHHPRHHLHPGNHHPIPPAHHPVVPHPVVPHHPNAHPSVTPVPTSNPKSLASFFFFE</sequence>
<protein>
    <submittedName>
        <fullName evidence="1">Uncharacterized protein</fullName>
    </submittedName>
</protein>
<keyword evidence="2" id="KW-1185">Reference proteome</keyword>
<organism evidence="1 2">
    <name type="scientific">Wiseana iridescent virus</name>
    <name type="common">WIV</name>
    <name type="synonym">Insect iridescent virus type 9</name>
    <dbReference type="NCBI Taxonomy" id="68347"/>
    <lineage>
        <taxon>Viruses</taxon>
        <taxon>Varidnaviria</taxon>
        <taxon>Bamfordvirae</taxon>
        <taxon>Nucleocytoviricota</taxon>
        <taxon>Megaviricetes</taxon>
        <taxon>Pimascovirales</taxon>
        <taxon>Pimascovirales incertae sedis</taxon>
        <taxon>Iridoviridae</taxon>
        <taxon>Betairidovirinae</taxon>
        <taxon>Chloriridovirus</taxon>
        <taxon>Chloriridovirus wiseana1</taxon>
        <taxon>Invertebrate iridescent virus 9</taxon>
    </lineage>
</organism>
<reference evidence="1 2" key="1">
    <citation type="journal article" date="2011" name="J. Virol.">
        <title>Genomic and proteomic analysis of invertebrate iridovirus type 9.</title>
        <authorList>
            <person name="Wong C.K."/>
            <person name="Young V.L."/>
            <person name="Kleffmann T."/>
            <person name="Ward V.K."/>
        </authorList>
    </citation>
    <scope>NUCLEOTIDE SEQUENCE [LARGE SCALE GENOMIC DNA]</scope>
</reference>
<name>G0T5K0_IRV9</name>
<evidence type="ECO:0000313" key="1">
    <source>
        <dbReference type="EMBL" id="ADO00518.1"/>
    </source>
</evidence>